<evidence type="ECO:0000313" key="2">
    <source>
        <dbReference type="EMBL" id="PVU93027.1"/>
    </source>
</evidence>
<dbReference type="Proteomes" id="UP000245383">
    <property type="component" value="Unassembled WGS sequence"/>
</dbReference>
<evidence type="ECO:0000313" key="3">
    <source>
        <dbReference type="Proteomes" id="UP000245383"/>
    </source>
</evidence>
<dbReference type="EMBL" id="MBFR01000141">
    <property type="protein sequence ID" value="PVU93027.1"/>
    <property type="molecule type" value="Genomic_DNA"/>
</dbReference>
<protein>
    <submittedName>
        <fullName evidence="2">Uncharacterized protein</fullName>
    </submittedName>
</protein>
<dbReference type="AlphaFoldDB" id="A0A2T9YL13"/>
<gene>
    <name evidence="2" type="ORF">BB561_003493</name>
</gene>
<feature type="region of interest" description="Disordered" evidence="1">
    <location>
        <begin position="370"/>
        <end position="391"/>
    </location>
</feature>
<keyword evidence="3" id="KW-1185">Reference proteome</keyword>
<sequence length="480" mass="54357">MWSNFIRKAKNISLTLFSDLDQPDKKRGSVTSFSYKKNSGIYSKKATQLYKPQERKNYQLNDQHTQRKSKNTILETTSPSFSYPLDSSQNINKKLYRYPPASIPISDDWENIDSEELFSSELSNSRNPSFTLIQKMYQHDTKSQPGNHFALNRSHEIQKKSRSHSFTSSENLLASKKNLSATQSLYPYSSLPESEKIPALDYVNTTKNFSGIYDSSDYAPESDKLNQTVEPTFSRISESDCHRTSNYSLSDKHNSSRASLKSNLVDELPHTAYSQDIESENKKLNIFKLECDNPVSSDLNGDICESLDYAQTHDDIKVIPASSIVETSQVFTKPINSIVNPNILDLSQVNCDFIKNAEFLKNNDESGLKRKKLTGKSSSNSSCNSNSDQNNGYLTFPADVSEEIQAIDTENEKNTQISLVQDDNLHHTSSDLGLNIDKKTLESNTIFTKCVENESKLDNVKCFTAINKIDKYYRKVEIAN</sequence>
<feature type="compositionally biased region" description="Low complexity" evidence="1">
    <location>
        <begin position="377"/>
        <end position="391"/>
    </location>
</feature>
<accession>A0A2T9YL13</accession>
<evidence type="ECO:0000256" key="1">
    <source>
        <dbReference type="SAM" id="MobiDB-lite"/>
    </source>
</evidence>
<reference evidence="2 3" key="1">
    <citation type="journal article" date="2018" name="MBio">
        <title>Comparative Genomics Reveals the Core Gene Toolbox for the Fungus-Insect Symbiosis.</title>
        <authorList>
            <person name="Wang Y."/>
            <person name="Stata M."/>
            <person name="Wang W."/>
            <person name="Stajich J.E."/>
            <person name="White M.M."/>
            <person name="Moncalvo J.M."/>
        </authorList>
    </citation>
    <scope>NUCLEOTIDE SEQUENCE [LARGE SCALE GENOMIC DNA]</scope>
    <source>
        <strain evidence="2 3">SWE-8-4</strain>
    </source>
</reference>
<proteinExistence type="predicted"/>
<comment type="caution">
    <text evidence="2">The sequence shown here is derived from an EMBL/GenBank/DDBJ whole genome shotgun (WGS) entry which is preliminary data.</text>
</comment>
<name>A0A2T9YL13_9FUNG</name>
<organism evidence="2 3">
    <name type="scientific">Smittium simulii</name>
    <dbReference type="NCBI Taxonomy" id="133385"/>
    <lineage>
        <taxon>Eukaryota</taxon>
        <taxon>Fungi</taxon>
        <taxon>Fungi incertae sedis</taxon>
        <taxon>Zoopagomycota</taxon>
        <taxon>Kickxellomycotina</taxon>
        <taxon>Harpellomycetes</taxon>
        <taxon>Harpellales</taxon>
        <taxon>Legeriomycetaceae</taxon>
        <taxon>Smittium</taxon>
    </lineage>
</organism>